<organism evidence="1 2">
    <name type="scientific">Mycena chlorophos</name>
    <name type="common">Agaric fungus</name>
    <name type="synonym">Agaricus chlorophos</name>
    <dbReference type="NCBI Taxonomy" id="658473"/>
    <lineage>
        <taxon>Eukaryota</taxon>
        <taxon>Fungi</taxon>
        <taxon>Dikarya</taxon>
        <taxon>Basidiomycota</taxon>
        <taxon>Agaricomycotina</taxon>
        <taxon>Agaricomycetes</taxon>
        <taxon>Agaricomycetidae</taxon>
        <taxon>Agaricales</taxon>
        <taxon>Marasmiineae</taxon>
        <taxon>Mycenaceae</taxon>
        <taxon>Mycena</taxon>
    </lineage>
</organism>
<comment type="caution">
    <text evidence="1">The sequence shown here is derived from an EMBL/GenBank/DDBJ whole genome shotgun (WGS) entry which is preliminary data.</text>
</comment>
<accession>A0A8H6T762</accession>
<dbReference type="InterPro" id="IPR023213">
    <property type="entry name" value="CAT-like_dom_sf"/>
</dbReference>
<dbReference type="OrthoDB" id="21502at2759"/>
<gene>
    <name evidence="1" type="ORF">HMN09_00491200</name>
</gene>
<sequence length="485" mass="52997">MSAAAGPNAERETETNLYQTPLRWGRYPLTAFDNLFDRSTFLTGWLVKGTIDTQVLSSALRRVTEKWRVLAGRLEAVPNKKTFQLAVPLSALPESYRTFVLTETTSDVPLSTYIALPLEASSESLPQTLFLDAATPRQSMEWATRDHPLTCWHITHFPSRSPAEPAHTCIGFGRPHGVFDGMGAAAVMNAVVAELRGNEWTVPAPPPEGWNPNPIVETLKLAALPITGIEVPYSPLGVKSSLWLYGWHLRERFWRGATHRIFVVPKECIGLLAEPVKTVVRSLAPGLTVTTGDVLVAWFLKVLYATGTPPETVVHCSNFANVRGLLEKAGSDSLALYPHNAFMPLPYPTMTVKTIIATDLADLTQHLCESRHSLSLLHVAAAEHLMSKALTMPVHPGAQDTLVVSNVSASRILETDWTPAGSEGTICSYRFSATPTGLVYGNGVYISGRLADGSTVLDVNLNTVRMENLTRAIGELKSRIWVGKV</sequence>
<dbReference type="AlphaFoldDB" id="A0A8H6T762"/>
<keyword evidence="2" id="KW-1185">Reference proteome</keyword>
<dbReference type="Proteomes" id="UP000613580">
    <property type="component" value="Unassembled WGS sequence"/>
</dbReference>
<protein>
    <submittedName>
        <fullName evidence="1">Uncharacterized protein</fullName>
    </submittedName>
</protein>
<evidence type="ECO:0000313" key="1">
    <source>
        <dbReference type="EMBL" id="KAF7313355.1"/>
    </source>
</evidence>
<name>A0A8H6T762_MYCCL</name>
<proteinExistence type="predicted"/>
<dbReference type="Gene3D" id="3.30.559.10">
    <property type="entry name" value="Chloramphenicol acetyltransferase-like domain"/>
    <property type="match status" value="2"/>
</dbReference>
<evidence type="ECO:0000313" key="2">
    <source>
        <dbReference type="Proteomes" id="UP000613580"/>
    </source>
</evidence>
<dbReference type="EMBL" id="JACAZE010000006">
    <property type="protein sequence ID" value="KAF7313355.1"/>
    <property type="molecule type" value="Genomic_DNA"/>
</dbReference>
<reference evidence="1" key="1">
    <citation type="submission" date="2020-05" db="EMBL/GenBank/DDBJ databases">
        <title>Mycena genomes resolve the evolution of fungal bioluminescence.</title>
        <authorList>
            <person name="Tsai I.J."/>
        </authorList>
    </citation>
    <scope>NUCLEOTIDE SEQUENCE</scope>
    <source>
        <strain evidence="1">110903Hualien_Pintung</strain>
    </source>
</reference>